<dbReference type="SUPFAM" id="SSF56801">
    <property type="entry name" value="Acetyl-CoA synthetase-like"/>
    <property type="match status" value="1"/>
</dbReference>
<accession>A0A3B0VMB4</accession>
<dbReference type="Pfam" id="PF13193">
    <property type="entry name" value="AMP-binding_C"/>
    <property type="match status" value="1"/>
</dbReference>
<dbReference type="InterPro" id="IPR010071">
    <property type="entry name" value="AA_adenyl_dom"/>
</dbReference>
<dbReference type="AlphaFoldDB" id="A0A3B0VMB4"/>
<dbReference type="InterPro" id="IPR000873">
    <property type="entry name" value="AMP-dep_synth/lig_dom"/>
</dbReference>
<sequence>MIYSLAQALDKTAVRYPEREAVRCNGKGITYATLQQQTNNLAAILQQQGVKRGDRVGVYINKDIESVIAIYGIMKAGAAYVPLDPFAPVERLSYVITDCQINVVVTKPNKLGQVRGMIAETDLACLVGADPQDDLDVTCVPWAEVTDPEAHNVPDIHVIEQDLAYILYTSGSTGTPKGIMHTHRSALSFAEWACEAYGLTHEDRVTSHAPYHFDLSTFDLYATLLAGGTVVIIPEYITKFPASHSQLLQDEKITVSYTVPFALIQLMERGALESRDLSRLRWVLFAGEVFPTKHLRELMKMWSDKKFSNLYGPTETNVCTYYHVPELPDDFEETIPIGLVCANEEMLVVDADDVPVAQGEVGELLVRGGTVMRGYWGRPDLNEKGFYHRPAFGHYDDIFYRTGDLVQQMPDGNFNYFGRKDRQVKTRGYRVELDEVEVALLSHEDVKEAAVYTVSDGAGSNLIEAAVIPNEDTELTHSLLAKHVGGKLPPYAVPTRIHVMADFPRTSTGKINRRELQAMAIQEPELVAN</sequence>
<protein>
    <submittedName>
        <fullName evidence="3">Polyketide synthase modules and related proteins</fullName>
    </submittedName>
</protein>
<dbReference type="PRINTS" id="PR00154">
    <property type="entry name" value="AMPBINDING"/>
</dbReference>
<dbReference type="PANTHER" id="PTHR45527">
    <property type="entry name" value="NONRIBOSOMAL PEPTIDE SYNTHETASE"/>
    <property type="match status" value="1"/>
</dbReference>
<dbReference type="EMBL" id="UOEU01000387">
    <property type="protein sequence ID" value="VAW32764.1"/>
    <property type="molecule type" value="Genomic_DNA"/>
</dbReference>
<dbReference type="InterPro" id="IPR020459">
    <property type="entry name" value="AMP-binding"/>
</dbReference>
<dbReference type="GO" id="GO:0044550">
    <property type="term" value="P:secondary metabolite biosynthetic process"/>
    <property type="evidence" value="ECO:0007669"/>
    <property type="project" value="TreeGrafter"/>
</dbReference>
<dbReference type="GO" id="GO:0005737">
    <property type="term" value="C:cytoplasm"/>
    <property type="evidence" value="ECO:0007669"/>
    <property type="project" value="TreeGrafter"/>
</dbReference>
<dbReference type="PROSITE" id="PS00455">
    <property type="entry name" value="AMP_BINDING"/>
    <property type="match status" value="1"/>
</dbReference>
<name>A0A3B0VMB4_9ZZZZ</name>
<dbReference type="NCBIfam" id="TIGR01733">
    <property type="entry name" value="AA-adenyl-dom"/>
    <property type="match status" value="1"/>
</dbReference>
<dbReference type="PANTHER" id="PTHR45527:SF1">
    <property type="entry name" value="FATTY ACID SYNTHASE"/>
    <property type="match status" value="1"/>
</dbReference>
<dbReference type="InterPro" id="IPR045851">
    <property type="entry name" value="AMP-bd_C_sf"/>
</dbReference>
<evidence type="ECO:0000313" key="3">
    <source>
        <dbReference type="EMBL" id="VAW32764.1"/>
    </source>
</evidence>
<dbReference type="Gene3D" id="3.40.50.12780">
    <property type="entry name" value="N-terminal domain of ligase-like"/>
    <property type="match status" value="1"/>
</dbReference>
<proteinExistence type="predicted"/>
<feature type="domain" description="AMP-dependent synthetase/ligase" evidence="1">
    <location>
        <begin position="10"/>
        <end position="376"/>
    </location>
</feature>
<organism evidence="3">
    <name type="scientific">hydrothermal vent metagenome</name>
    <dbReference type="NCBI Taxonomy" id="652676"/>
    <lineage>
        <taxon>unclassified sequences</taxon>
        <taxon>metagenomes</taxon>
        <taxon>ecological metagenomes</taxon>
    </lineage>
</organism>
<dbReference type="Pfam" id="PF00501">
    <property type="entry name" value="AMP-binding"/>
    <property type="match status" value="1"/>
</dbReference>
<reference evidence="3" key="1">
    <citation type="submission" date="2018-06" db="EMBL/GenBank/DDBJ databases">
        <authorList>
            <person name="Zhirakovskaya E."/>
        </authorList>
    </citation>
    <scope>NUCLEOTIDE SEQUENCE</scope>
</reference>
<dbReference type="Gene3D" id="3.30.300.30">
    <property type="match status" value="1"/>
</dbReference>
<dbReference type="FunFam" id="3.40.50.980:FF:000001">
    <property type="entry name" value="Non-ribosomal peptide synthetase"/>
    <property type="match status" value="1"/>
</dbReference>
<feature type="domain" description="AMP-binding enzyme C-terminal" evidence="2">
    <location>
        <begin position="435"/>
        <end position="510"/>
    </location>
</feature>
<evidence type="ECO:0000259" key="2">
    <source>
        <dbReference type="Pfam" id="PF13193"/>
    </source>
</evidence>
<dbReference type="InterPro" id="IPR042099">
    <property type="entry name" value="ANL_N_sf"/>
</dbReference>
<evidence type="ECO:0000259" key="1">
    <source>
        <dbReference type="Pfam" id="PF00501"/>
    </source>
</evidence>
<dbReference type="GO" id="GO:0031177">
    <property type="term" value="F:phosphopantetheine binding"/>
    <property type="evidence" value="ECO:0007669"/>
    <property type="project" value="TreeGrafter"/>
</dbReference>
<dbReference type="GO" id="GO:0043041">
    <property type="term" value="P:amino acid activation for nonribosomal peptide biosynthetic process"/>
    <property type="evidence" value="ECO:0007669"/>
    <property type="project" value="TreeGrafter"/>
</dbReference>
<dbReference type="InterPro" id="IPR025110">
    <property type="entry name" value="AMP-bd_C"/>
</dbReference>
<dbReference type="CDD" id="cd05930">
    <property type="entry name" value="A_NRPS"/>
    <property type="match status" value="1"/>
</dbReference>
<dbReference type="InterPro" id="IPR020845">
    <property type="entry name" value="AMP-binding_CS"/>
</dbReference>
<gene>
    <name evidence="3" type="ORF">MNBD_CHLOROFLEXI01-1189</name>
</gene>